<evidence type="ECO:0000256" key="8">
    <source>
        <dbReference type="ARBA" id="ARBA00023237"/>
    </source>
</evidence>
<keyword evidence="10" id="KW-0969">Cilium</keyword>
<comment type="function">
    <text evidence="1">Assembles around the rod to form the L-ring and probably protects the motor/basal body from shearing forces during rotation.</text>
</comment>
<reference evidence="10 11" key="1">
    <citation type="journal article" date="2024" name="Appl. Environ. Microbiol.">
        <title>Pontiella agarivorans sp. nov., a novel marine anaerobic bacterium capable of degrading macroalgal polysaccharides and fixing nitrogen.</title>
        <authorList>
            <person name="Liu N."/>
            <person name="Kivenson V."/>
            <person name="Peng X."/>
            <person name="Cui Z."/>
            <person name="Lankiewicz T.S."/>
            <person name="Gosselin K.M."/>
            <person name="English C.J."/>
            <person name="Blair E.M."/>
            <person name="O'Malley M.A."/>
            <person name="Valentine D.L."/>
        </authorList>
    </citation>
    <scope>NUCLEOTIDE SEQUENCE [LARGE SCALE GENOMIC DNA]</scope>
    <source>
        <strain evidence="10 11">NLcol2</strain>
    </source>
</reference>
<dbReference type="PANTHER" id="PTHR34933:SF1">
    <property type="entry name" value="FLAGELLAR L-RING PROTEIN"/>
    <property type="match status" value="1"/>
</dbReference>
<keyword evidence="6" id="KW-0472">Membrane</keyword>
<proteinExistence type="inferred from homology"/>
<name>A0ABU5MSX2_9BACT</name>
<dbReference type="PRINTS" id="PR01008">
    <property type="entry name" value="FLGLRINGFLGH"/>
</dbReference>
<keyword evidence="8" id="KW-0998">Cell outer membrane</keyword>
<keyword evidence="11" id="KW-1185">Reference proteome</keyword>
<keyword evidence="10" id="KW-0966">Cell projection</keyword>
<gene>
    <name evidence="10" type="ORF">P9H32_01560</name>
</gene>
<feature type="signal peptide" evidence="9">
    <location>
        <begin position="1"/>
        <end position="17"/>
    </location>
</feature>
<evidence type="ECO:0000313" key="10">
    <source>
        <dbReference type="EMBL" id="MDZ8117299.1"/>
    </source>
</evidence>
<dbReference type="Pfam" id="PF02107">
    <property type="entry name" value="FlgH"/>
    <property type="match status" value="1"/>
</dbReference>
<evidence type="ECO:0000256" key="1">
    <source>
        <dbReference type="ARBA" id="ARBA00002591"/>
    </source>
</evidence>
<evidence type="ECO:0000256" key="6">
    <source>
        <dbReference type="ARBA" id="ARBA00023136"/>
    </source>
</evidence>
<evidence type="ECO:0000256" key="3">
    <source>
        <dbReference type="ARBA" id="ARBA00004442"/>
    </source>
</evidence>
<keyword evidence="10" id="KW-0282">Flagellum</keyword>
<evidence type="ECO:0000256" key="9">
    <source>
        <dbReference type="SAM" id="SignalP"/>
    </source>
</evidence>
<feature type="chain" id="PRO_5045767069" evidence="9">
    <location>
        <begin position="18"/>
        <end position="196"/>
    </location>
</feature>
<protein>
    <submittedName>
        <fullName evidence="10">Flagellar basal body L-ring protein FlgH</fullName>
    </submittedName>
</protein>
<organism evidence="10 11">
    <name type="scientific">Pontiella agarivorans</name>
    <dbReference type="NCBI Taxonomy" id="3038953"/>
    <lineage>
        <taxon>Bacteria</taxon>
        <taxon>Pseudomonadati</taxon>
        <taxon>Kiritimatiellota</taxon>
        <taxon>Kiritimatiellia</taxon>
        <taxon>Kiritimatiellales</taxon>
        <taxon>Pontiellaceae</taxon>
        <taxon>Pontiella</taxon>
    </lineage>
</organism>
<comment type="similarity">
    <text evidence="4">Belongs to the FlgH family.</text>
</comment>
<comment type="caution">
    <text evidence="10">The sequence shown here is derived from an EMBL/GenBank/DDBJ whole genome shotgun (WGS) entry which is preliminary data.</text>
</comment>
<evidence type="ECO:0000256" key="4">
    <source>
        <dbReference type="ARBA" id="ARBA00006929"/>
    </source>
</evidence>
<evidence type="ECO:0000256" key="2">
    <source>
        <dbReference type="ARBA" id="ARBA00004117"/>
    </source>
</evidence>
<keyword evidence="5 9" id="KW-0732">Signal</keyword>
<evidence type="ECO:0000256" key="5">
    <source>
        <dbReference type="ARBA" id="ARBA00022729"/>
    </source>
</evidence>
<keyword evidence="7" id="KW-0975">Bacterial flagellum</keyword>
<accession>A0ABU5MSX2</accession>
<dbReference type="InterPro" id="IPR000527">
    <property type="entry name" value="Flag_Lring"/>
</dbReference>
<dbReference type="PANTHER" id="PTHR34933">
    <property type="entry name" value="FLAGELLAR L-RING PROTEIN"/>
    <property type="match status" value="1"/>
</dbReference>
<comment type="subcellular location">
    <subcellularLocation>
        <location evidence="2">Bacterial flagellum basal body</location>
    </subcellularLocation>
    <subcellularLocation>
        <location evidence="3">Cell outer membrane</location>
    </subcellularLocation>
</comment>
<evidence type="ECO:0000256" key="7">
    <source>
        <dbReference type="ARBA" id="ARBA00023143"/>
    </source>
</evidence>
<evidence type="ECO:0000313" key="11">
    <source>
        <dbReference type="Proteomes" id="UP001290861"/>
    </source>
</evidence>
<dbReference type="RefSeq" id="WP_322607100.1">
    <property type="nucleotide sequence ID" value="NZ_JARVCO010000002.1"/>
</dbReference>
<dbReference type="Proteomes" id="UP001290861">
    <property type="component" value="Unassembled WGS sequence"/>
</dbReference>
<sequence>MKRIIACVLCLATAAMAEEGGLAKRMYADRTARQVGDLVTVAIEEQSSVQKDASDDRSKSADGNMSFNFPGMEANGKAMWDALRLPEWSVGASKNYSASGGKASSDAFSASITVHITEKLPNGNLMIMGDRKVNIDGDIILFTLSGMIRPDDINRSNTVLSSRIAGAAITYETVGEFGKSQRKGLFSRTLDWIIPF</sequence>
<dbReference type="EMBL" id="JARVCO010000002">
    <property type="protein sequence ID" value="MDZ8117299.1"/>
    <property type="molecule type" value="Genomic_DNA"/>
</dbReference>